<comment type="caution">
    <text evidence="4">The sequence shown here is derived from an EMBL/GenBank/DDBJ whole genome shotgun (WGS) entry which is preliminary data.</text>
</comment>
<sequence>MHTFEAISMSRHSKYFRYIKPSFDFLMAGWLCIVLLPLMCAIALWLLLSGQPVFFVQERPGLGGRLFKMLKFTTMTNVPGDPIFPMGKFLRKTSLDELPQLFNILKGEMSFIGPRPLLVAYLQKYTPEEHRRHEVKPGITGWAQVNGRNALDFKEKMKLDLYYVAHCSLWLDLRILLKTFVQLIKWWESDYHAVHVKTSESH</sequence>
<evidence type="ECO:0000259" key="3">
    <source>
        <dbReference type="Pfam" id="PF02397"/>
    </source>
</evidence>
<dbReference type="GO" id="GO:0016740">
    <property type="term" value="F:transferase activity"/>
    <property type="evidence" value="ECO:0007669"/>
    <property type="project" value="UniProtKB-KW"/>
</dbReference>
<protein>
    <submittedName>
        <fullName evidence="4">Sugar transferase</fullName>
    </submittedName>
</protein>
<keyword evidence="2" id="KW-0472">Membrane</keyword>
<evidence type="ECO:0000313" key="5">
    <source>
        <dbReference type="Proteomes" id="UP001610063"/>
    </source>
</evidence>
<reference evidence="4 5" key="1">
    <citation type="journal article" date="2013" name="Int. J. Syst. Evol. Microbiol.">
        <title>Marinoscillum luteum sp. nov., isolated from marine sediment.</title>
        <authorList>
            <person name="Cha I.T."/>
            <person name="Park S.J."/>
            <person name="Kim S.J."/>
            <person name="Kim J.G."/>
            <person name="Jung M.Y."/>
            <person name="Shin K.S."/>
            <person name="Kwon K.K."/>
            <person name="Yang S.H."/>
            <person name="Seo Y.S."/>
            <person name="Rhee S.K."/>
        </authorList>
    </citation>
    <scope>NUCLEOTIDE SEQUENCE [LARGE SCALE GENOMIC DNA]</scope>
    <source>
        <strain evidence="4 5">KCTC 23939</strain>
    </source>
</reference>
<accession>A0ABW7N5A9</accession>
<evidence type="ECO:0000256" key="2">
    <source>
        <dbReference type="SAM" id="Phobius"/>
    </source>
</evidence>
<dbReference type="PANTHER" id="PTHR30576:SF8">
    <property type="entry name" value="UNDECAPRENYL-PHOSPHATE GALACTOSE PHOSPHOTRANSFERASE"/>
    <property type="match status" value="1"/>
</dbReference>
<gene>
    <name evidence="4" type="ORF">ACHKAR_04940</name>
</gene>
<organism evidence="4 5">
    <name type="scientific">Marinoscillum luteum</name>
    <dbReference type="NCBI Taxonomy" id="861051"/>
    <lineage>
        <taxon>Bacteria</taxon>
        <taxon>Pseudomonadati</taxon>
        <taxon>Bacteroidota</taxon>
        <taxon>Cytophagia</taxon>
        <taxon>Cytophagales</taxon>
        <taxon>Reichenbachiellaceae</taxon>
        <taxon>Marinoscillum</taxon>
    </lineage>
</organism>
<keyword evidence="5" id="KW-1185">Reference proteome</keyword>
<proteinExistence type="inferred from homology"/>
<keyword evidence="2" id="KW-1133">Transmembrane helix</keyword>
<keyword evidence="4" id="KW-0808">Transferase</keyword>
<dbReference type="Proteomes" id="UP001610063">
    <property type="component" value="Unassembled WGS sequence"/>
</dbReference>
<feature type="transmembrane region" description="Helical" evidence="2">
    <location>
        <begin position="21"/>
        <end position="48"/>
    </location>
</feature>
<dbReference type="InterPro" id="IPR003362">
    <property type="entry name" value="Bact_transf"/>
</dbReference>
<keyword evidence="2" id="KW-0812">Transmembrane</keyword>
<dbReference type="Pfam" id="PF02397">
    <property type="entry name" value="Bac_transf"/>
    <property type="match status" value="1"/>
</dbReference>
<feature type="domain" description="Bacterial sugar transferase" evidence="3">
    <location>
        <begin position="20"/>
        <end position="184"/>
    </location>
</feature>
<dbReference type="EMBL" id="JBIPKE010000013">
    <property type="protein sequence ID" value="MFH6982771.1"/>
    <property type="molecule type" value="Genomic_DNA"/>
</dbReference>
<evidence type="ECO:0000256" key="1">
    <source>
        <dbReference type="ARBA" id="ARBA00006464"/>
    </source>
</evidence>
<name>A0ABW7N5A9_9BACT</name>
<evidence type="ECO:0000313" key="4">
    <source>
        <dbReference type="EMBL" id="MFH6982771.1"/>
    </source>
</evidence>
<dbReference type="PANTHER" id="PTHR30576">
    <property type="entry name" value="COLANIC BIOSYNTHESIS UDP-GLUCOSE LIPID CARRIER TRANSFERASE"/>
    <property type="match status" value="1"/>
</dbReference>
<comment type="similarity">
    <text evidence="1">Belongs to the bacterial sugar transferase family.</text>
</comment>